<accession>A0A974DTA5</accession>
<organism evidence="1 2">
    <name type="scientific">Xenopus laevis</name>
    <name type="common">African clawed frog</name>
    <dbReference type="NCBI Taxonomy" id="8355"/>
    <lineage>
        <taxon>Eukaryota</taxon>
        <taxon>Metazoa</taxon>
        <taxon>Chordata</taxon>
        <taxon>Craniata</taxon>
        <taxon>Vertebrata</taxon>
        <taxon>Euteleostomi</taxon>
        <taxon>Amphibia</taxon>
        <taxon>Batrachia</taxon>
        <taxon>Anura</taxon>
        <taxon>Pipoidea</taxon>
        <taxon>Pipidae</taxon>
        <taxon>Xenopodinae</taxon>
        <taxon>Xenopus</taxon>
        <taxon>Xenopus</taxon>
    </lineage>
</organism>
<name>A0A974DTA5_XENLA</name>
<dbReference type="AlphaFoldDB" id="A0A974DTA5"/>
<sequence length="84" mass="9556">MTRPTIRMQHMKPIQSVATLFPNCQASRFTIVLCHSVSSSDIYLACLATGFAKYNQVYSKFPLSVYHIHVRQLRATSENEARGH</sequence>
<protein>
    <submittedName>
        <fullName evidence="1">Uncharacterized protein</fullName>
    </submittedName>
</protein>
<gene>
    <name evidence="1" type="ORF">XELAEV_18009006mg</name>
</gene>
<proteinExistence type="predicted"/>
<reference evidence="2" key="1">
    <citation type="journal article" date="2016" name="Nature">
        <title>Genome evolution in the allotetraploid frog Xenopus laevis.</title>
        <authorList>
            <person name="Session A.M."/>
            <person name="Uno Y."/>
            <person name="Kwon T."/>
            <person name="Chapman J.A."/>
            <person name="Toyoda A."/>
            <person name="Takahashi S."/>
            <person name="Fukui A."/>
            <person name="Hikosaka A."/>
            <person name="Suzuki A."/>
            <person name="Kondo M."/>
            <person name="van Heeringen S.J."/>
            <person name="Quigley I."/>
            <person name="Heinz S."/>
            <person name="Ogino H."/>
            <person name="Ochi H."/>
            <person name="Hellsten U."/>
            <person name="Lyons J.B."/>
            <person name="Simakov O."/>
            <person name="Putnam N."/>
            <person name="Stites J."/>
            <person name="Kuroki Y."/>
            <person name="Tanaka T."/>
            <person name="Michiue T."/>
            <person name="Watanabe M."/>
            <person name="Bogdanovic O."/>
            <person name="Lister R."/>
            <person name="Georgiou G."/>
            <person name="Paranjpe S.S."/>
            <person name="van Kruijsbergen I."/>
            <person name="Shu S."/>
            <person name="Carlson J."/>
            <person name="Kinoshita T."/>
            <person name="Ohta Y."/>
            <person name="Mawaribuchi S."/>
            <person name="Jenkins J."/>
            <person name="Grimwood J."/>
            <person name="Schmutz J."/>
            <person name="Mitros T."/>
            <person name="Mozaffari S.V."/>
            <person name="Suzuki Y."/>
            <person name="Haramoto Y."/>
            <person name="Yamamoto T.S."/>
            <person name="Takagi C."/>
            <person name="Heald R."/>
            <person name="Miller K."/>
            <person name="Haudenschild C."/>
            <person name="Kitzman J."/>
            <person name="Nakayama T."/>
            <person name="Izutsu Y."/>
            <person name="Robert J."/>
            <person name="Fortriede J."/>
            <person name="Burns K."/>
            <person name="Lotay V."/>
            <person name="Karimi K."/>
            <person name="Yasuoka Y."/>
            <person name="Dichmann D.S."/>
            <person name="Flajnik M.F."/>
            <person name="Houston D.W."/>
            <person name="Shendure J."/>
            <person name="DuPasquier L."/>
            <person name="Vize P.D."/>
            <person name="Zorn A.M."/>
            <person name="Ito M."/>
            <person name="Marcotte E.M."/>
            <person name="Wallingford J.B."/>
            <person name="Ito Y."/>
            <person name="Asashima M."/>
            <person name="Ueno N."/>
            <person name="Matsuda Y."/>
            <person name="Veenstra G.J."/>
            <person name="Fujiyama A."/>
            <person name="Harland R.M."/>
            <person name="Taira M."/>
            <person name="Rokhsar D.S."/>
        </authorList>
    </citation>
    <scope>NUCLEOTIDE SEQUENCE [LARGE SCALE GENOMIC DNA]</scope>
    <source>
        <strain evidence="2">J</strain>
    </source>
</reference>
<dbReference type="Proteomes" id="UP000694892">
    <property type="component" value="Chromosome 1S"/>
</dbReference>
<dbReference type="EMBL" id="CM004467">
    <property type="protein sequence ID" value="OCT96791.1"/>
    <property type="molecule type" value="Genomic_DNA"/>
</dbReference>
<evidence type="ECO:0000313" key="2">
    <source>
        <dbReference type="Proteomes" id="UP000694892"/>
    </source>
</evidence>
<evidence type="ECO:0000313" key="1">
    <source>
        <dbReference type="EMBL" id="OCT96791.1"/>
    </source>
</evidence>